<dbReference type="SUPFAM" id="SSF52540">
    <property type="entry name" value="P-loop containing nucleoside triphosphate hydrolases"/>
    <property type="match status" value="1"/>
</dbReference>
<dbReference type="InterPro" id="IPR001482">
    <property type="entry name" value="T2SS/T4SS_dom"/>
</dbReference>
<dbReference type="EMBL" id="CP023563">
    <property type="protein sequence ID" value="ATG53203.1"/>
    <property type="molecule type" value="Genomic_DNA"/>
</dbReference>
<dbReference type="Gene3D" id="3.40.50.300">
    <property type="entry name" value="P-loop containing nucleotide triphosphate hydrolases"/>
    <property type="match status" value="1"/>
</dbReference>
<dbReference type="InterPro" id="IPR027417">
    <property type="entry name" value="P-loop_NTPase"/>
</dbReference>
<evidence type="ECO:0000256" key="1">
    <source>
        <dbReference type="ARBA" id="ARBA00006611"/>
    </source>
</evidence>
<dbReference type="InterPro" id="IPR050921">
    <property type="entry name" value="T4SS_GSP_E_ATPase"/>
</dbReference>
<dbReference type="PANTHER" id="PTHR30486:SF15">
    <property type="entry name" value="TYPE II_IV SECRETION SYSTEM ATPASE"/>
    <property type="match status" value="1"/>
</dbReference>
<dbReference type="AlphaFoldDB" id="A0A291GRU9"/>
<evidence type="ECO:0000313" key="5">
    <source>
        <dbReference type="Proteomes" id="UP000218165"/>
    </source>
</evidence>
<dbReference type="CDD" id="cd01130">
    <property type="entry name" value="VirB11-like_ATPase"/>
    <property type="match status" value="1"/>
</dbReference>
<feature type="domain" description="Bacterial type II secretion system protein E" evidence="3">
    <location>
        <begin position="123"/>
        <end position="405"/>
    </location>
</feature>
<evidence type="ECO:0000313" key="4">
    <source>
        <dbReference type="EMBL" id="ATG53203.1"/>
    </source>
</evidence>
<name>A0A291GRU9_9MICO</name>
<protein>
    <submittedName>
        <fullName evidence="4">Pilus assembly protein CpaF</fullName>
    </submittedName>
</protein>
<proteinExistence type="inferred from homology"/>
<evidence type="ECO:0000256" key="2">
    <source>
        <dbReference type="SAM" id="MobiDB-lite"/>
    </source>
</evidence>
<reference evidence="5" key="1">
    <citation type="submission" date="2017-09" db="EMBL/GenBank/DDBJ databases">
        <title>Brachybacterium sp. VM2412.</title>
        <authorList>
            <person name="Tak E.J."/>
            <person name="Bae J.-W."/>
        </authorList>
    </citation>
    <scope>NUCLEOTIDE SEQUENCE [LARGE SCALE GENOMIC DNA]</scope>
    <source>
        <strain evidence="5">VM2412</strain>
    </source>
</reference>
<dbReference type="Gene3D" id="3.30.450.380">
    <property type="match status" value="1"/>
</dbReference>
<sequence>MAAPAPSAPAATPGASAASEQSSAATAAQATAPAAPVADSSPETPRGQAIGAPDPLLRLKSRATQNLFDRMGSRMTDPTLSEDQLHDLVRRELNAVVEDLAVPLSGEQRKRLMHAVLDDVLGYGPLELLLSDPDVTEIMVNGPDMVYVERGGKLTLSGTIFTSEEHLRRVIERIVSRVGRRIDESSPLVDARLADGSRVNAVIPPLAFNGSSLTIRKFSRDPLTVTDLLGFGTLSPEMAQLLHACVRARLNIIVSGGTGTGKTTLLNVLSSFIPTDERIITIEDAVELQLQQDHVVRLESRPPNMEGKGEVTIRDLVRNSLRMRPDRVVVGEVRGGETLDMLQAMNTGHDGSLSTVHANSPRDAIARLETLVLMSGLDLPLRAIREQIASAVDVVVQLTRLRDGTRRITAVTEVQGMEGQTVTLQDAFVFDYSAGVDPSGRFLGSSVSTGVRPRFVERFKDLGIDLPPSVFATPAERAGRR</sequence>
<feature type="region of interest" description="Disordered" evidence="2">
    <location>
        <begin position="1"/>
        <end position="56"/>
    </location>
</feature>
<organism evidence="4 5">
    <name type="scientific">Brachybacterium vulturis</name>
    <dbReference type="NCBI Taxonomy" id="2017484"/>
    <lineage>
        <taxon>Bacteria</taxon>
        <taxon>Bacillati</taxon>
        <taxon>Actinomycetota</taxon>
        <taxon>Actinomycetes</taxon>
        <taxon>Micrococcales</taxon>
        <taxon>Dermabacteraceae</taxon>
        <taxon>Brachybacterium</taxon>
    </lineage>
</organism>
<dbReference type="FunFam" id="3.40.50.300:FF:000521">
    <property type="entry name" value="Type II secretion system protein E"/>
    <property type="match status" value="1"/>
</dbReference>
<dbReference type="PANTHER" id="PTHR30486">
    <property type="entry name" value="TWITCHING MOTILITY PROTEIN PILT"/>
    <property type="match status" value="1"/>
</dbReference>
<gene>
    <name evidence="4" type="ORF">CFK38_10260</name>
</gene>
<dbReference type="RefSeq" id="WP_096804310.1">
    <property type="nucleotide sequence ID" value="NZ_CP023563.1"/>
</dbReference>
<keyword evidence="5" id="KW-1185">Reference proteome</keyword>
<comment type="similarity">
    <text evidence="1">Belongs to the GSP E family.</text>
</comment>
<dbReference type="Pfam" id="PF00437">
    <property type="entry name" value="T2SSE"/>
    <property type="match status" value="1"/>
</dbReference>
<dbReference type="KEGG" id="brz:CFK38_10260"/>
<feature type="compositionally biased region" description="Low complexity" evidence="2">
    <location>
        <begin position="1"/>
        <end position="41"/>
    </location>
</feature>
<evidence type="ECO:0000259" key="3">
    <source>
        <dbReference type="Pfam" id="PF00437"/>
    </source>
</evidence>
<dbReference type="OrthoDB" id="9810761at2"/>
<accession>A0A291GRU9</accession>
<dbReference type="Proteomes" id="UP000218165">
    <property type="component" value="Chromosome"/>
</dbReference>
<dbReference type="GO" id="GO:0016887">
    <property type="term" value="F:ATP hydrolysis activity"/>
    <property type="evidence" value="ECO:0007669"/>
    <property type="project" value="InterPro"/>
</dbReference>